<evidence type="ECO:0000313" key="1">
    <source>
        <dbReference type="EMBL" id="KWX12222.1"/>
    </source>
</evidence>
<protein>
    <submittedName>
        <fullName evidence="1">Uncharacterized protein</fullName>
    </submittedName>
</protein>
<organism evidence="1 2">
    <name type="scientific">Giardia duodenalis assemblage B</name>
    <dbReference type="NCBI Taxonomy" id="1394984"/>
    <lineage>
        <taxon>Eukaryota</taxon>
        <taxon>Metamonada</taxon>
        <taxon>Diplomonadida</taxon>
        <taxon>Hexamitidae</taxon>
        <taxon>Giardiinae</taxon>
        <taxon>Giardia</taxon>
    </lineage>
</organism>
<proteinExistence type="predicted"/>
<dbReference type="EMBL" id="JXTI01000129">
    <property type="protein sequence ID" value="KWX12222.1"/>
    <property type="molecule type" value="Genomic_DNA"/>
</dbReference>
<dbReference type="AlphaFoldDB" id="A0A132NR79"/>
<gene>
    <name evidence="1" type="ORF">QR46_3806</name>
</gene>
<dbReference type="Proteomes" id="UP000070089">
    <property type="component" value="Unassembled WGS sequence"/>
</dbReference>
<sequence length="373" mass="42468">MGNICSNMEEEYDTELRRGVGNDLVKELHYDFASVNFLESFYPQMIAQDFWSIVRQRSGCKEGDKDARVSYSSLRRYIRKNYQMVTDNDVDTLYRIVMPNIRRFRGAITDLKSEKVDILTFVRISYLFYRFYDILYDPQMWIFYWADMFYTGYASLMTVQALTAFTYQLDKKDMRYLFRMIQNTAGWMGGDQWPILSEGLESLGKVSKNTQVYANWEKRATVLKRNREKSMADRDALEKEVERAIEGQNEGATADLAPEQQGSTALLSRKNLDILNKRALLLAQGIEEADVLRLLKMSTSQTGIHSSSIPAPPATHSHGDVWGSSKCSKVHSTYEQLAKASEDGGAKGMTETEVVGVARLVLTPVREGTSSNG</sequence>
<accession>A0A132NR79</accession>
<name>A0A132NR79_GIAIN</name>
<comment type="caution">
    <text evidence="1">The sequence shown here is derived from an EMBL/GenBank/DDBJ whole genome shotgun (WGS) entry which is preliminary data.</text>
</comment>
<dbReference type="VEuPathDB" id="GiardiaDB:QR46_3806"/>
<evidence type="ECO:0000313" key="2">
    <source>
        <dbReference type="Proteomes" id="UP000070089"/>
    </source>
</evidence>
<reference evidence="1 2" key="1">
    <citation type="journal article" date="2015" name="Mol. Biochem. Parasitol.">
        <title>Identification of polymorphic genes for use in assemblage B genotyping assays through comparative genomics of multiple assemblage B Giardia duodenalis isolates.</title>
        <authorList>
            <person name="Wielinga C."/>
            <person name="Thompson R.C."/>
            <person name="Monis P."/>
            <person name="Ryan U."/>
        </authorList>
    </citation>
    <scope>NUCLEOTIDE SEQUENCE [LARGE SCALE GENOMIC DNA]</scope>
    <source>
        <strain evidence="1 2">BAH15c1</strain>
    </source>
</reference>
<dbReference type="OrthoDB" id="10252663at2759"/>